<dbReference type="EMBL" id="JAATJH010000012">
    <property type="protein sequence ID" value="NJC28441.1"/>
    <property type="molecule type" value="Genomic_DNA"/>
</dbReference>
<reference evidence="10 11" key="1">
    <citation type="submission" date="2020-03" db="EMBL/GenBank/DDBJ databases">
        <title>Genomic Encyclopedia of Type Strains, Phase IV (KMG-IV): sequencing the most valuable type-strain genomes for metagenomic binning, comparative biology and taxonomic classification.</title>
        <authorList>
            <person name="Goeker M."/>
        </authorList>
    </citation>
    <scope>NUCLEOTIDE SEQUENCE [LARGE SCALE GENOMIC DNA]</scope>
    <source>
        <strain evidence="10 11">DSM 105096</strain>
    </source>
</reference>
<accession>A0ABX0XGV2</accession>
<dbReference type="InterPro" id="IPR052170">
    <property type="entry name" value="M29_Exopeptidase"/>
</dbReference>
<evidence type="ECO:0000256" key="1">
    <source>
        <dbReference type="ARBA" id="ARBA00001941"/>
    </source>
</evidence>
<evidence type="ECO:0000313" key="11">
    <source>
        <dbReference type="Proteomes" id="UP000770785"/>
    </source>
</evidence>
<comment type="cofactor">
    <cofactor evidence="3">
        <name>Zn(2+)</name>
        <dbReference type="ChEBI" id="CHEBI:29105"/>
    </cofactor>
</comment>
<protein>
    <submittedName>
        <fullName evidence="10">Aminopeptidase</fullName>
        <ecNumber evidence="10">3.4.11.-</ecNumber>
    </submittedName>
</protein>
<keyword evidence="8 10" id="KW-0378">Hydrolase</keyword>
<evidence type="ECO:0000256" key="2">
    <source>
        <dbReference type="ARBA" id="ARBA00001946"/>
    </source>
</evidence>
<keyword evidence="7" id="KW-0479">Metal-binding</keyword>
<keyword evidence="5 10" id="KW-0031">Aminopeptidase</keyword>
<dbReference type="RefSeq" id="WP_168040464.1">
    <property type="nucleotide sequence ID" value="NZ_JAATJH010000012.1"/>
</dbReference>
<evidence type="ECO:0000256" key="5">
    <source>
        <dbReference type="ARBA" id="ARBA00022438"/>
    </source>
</evidence>
<evidence type="ECO:0000256" key="7">
    <source>
        <dbReference type="ARBA" id="ARBA00022723"/>
    </source>
</evidence>
<dbReference type="GO" id="GO:0004177">
    <property type="term" value="F:aminopeptidase activity"/>
    <property type="evidence" value="ECO:0007669"/>
    <property type="project" value="UniProtKB-KW"/>
</dbReference>
<comment type="similarity">
    <text evidence="4">Belongs to the peptidase M29 family.</text>
</comment>
<comment type="cofactor">
    <cofactor evidence="2">
        <name>Mg(2+)</name>
        <dbReference type="ChEBI" id="CHEBI:18420"/>
    </cofactor>
</comment>
<keyword evidence="6" id="KW-0645">Protease</keyword>
<dbReference type="Proteomes" id="UP000770785">
    <property type="component" value="Unassembled WGS sequence"/>
</dbReference>
<dbReference type="PANTHER" id="PTHR34448">
    <property type="entry name" value="AMINOPEPTIDASE"/>
    <property type="match status" value="1"/>
</dbReference>
<organism evidence="10 11">
    <name type="scientific">Neolewinella antarctica</name>
    <dbReference type="NCBI Taxonomy" id="442734"/>
    <lineage>
        <taxon>Bacteria</taxon>
        <taxon>Pseudomonadati</taxon>
        <taxon>Bacteroidota</taxon>
        <taxon>Saprospiria</taxon>
        <taxon>Saprospirales</taxon>
        <taxon>Lewinellaceae</taxon>
        <taxon>Neolewinella</taxon>
    </lineage>
</organism>
<proteinExistence type="inferred from homology"/>
<evidence type="ECO:0000256" key="9">
    <source>
        <dbReference type="ARBA" id="ARBA00023049"/>
    </source>
</evidence>
<dbReference type="InterPro" id="IPR000787">
    <property type="entry name" value="Peptidase_M29"/>
</dbReference>
<sequence>MSPKQLQAYASLLVNYCVELQPGERLFVSSTTLAAPLIAALQEAVLKAGGHLEYHLAVEGSAAAYRDYASPEQYAHVGTLYQKAMEEFEAYINIGAPFSLRDEQPAKELRDARRASHKPFHDRYFARTANRDAPGGLKRNTCVFPCPALAEEAGMSLEEYTDFVMQATKATSPDPKAAWLDVRKRQQAVVDRLNSCTEFRYVNPRTDITFTTNGRTWINSDGQTNMPSGEVYTSPEETSVNGTIHFDYPAINSGKVVRGVTLTVKDGYIESWTAEQGQDVLDETFQIEGTRRFGEAAVGTNYTIDRFSKNILFDEKIGGTVHMAIGQSYVQCGGKNQSAVHWDMIADMKNGGRIFADGKEIYRDGRFIAELWPTS</sequence>
<dbReference type="EC" id="3.4.11.-" evidence="10"/>
<comment type="caution">
    <text evidence="10">The sequence shown here is derived from an EMBL/GenBank/DDBJ whole genome shotgun (WGS) entry which is preliminary data.</text>
</comment>
<dbReference type="Gene3D" id="3.40.1830.10">
    <property type="entry name" value="Thermophilic metalloprotease (M29)"/>
    <property type="match status" value="1"/>
</dbReference>
<evidence type="ECO:0000256" key="3">
    <source>
        <dbReference type="ARBA" id="ARBA00001947"/>
    </source>
</evidence>
<gene>
    <name evidence="10" type="ORF">GGR27_003964</name>
</gene>
<keyword evidence="11" id="KW-1185">Reference proteome</keyword>
<evidence type="ECO:0000313" key="10">
    <source>
        <dbReference type="EMBL" id="NJC28441.1"/>
    </source>
</evidence>
<dbReference type="SUPFAM" id="SSF144052">
    <property type="entry name" value="Thermophilic metalloprotease-like"/>
    <property type="match status" value="1"/>
</dbReference>
<dbReference type="InterPro" id="IPR035097">
    <property type="entry name" value="M29_N-terminal"/>
</dbReference>
<evidence type="ECO:0000256" key="8">
    <source>
        <dbReference type="ARBA" id="ARBA00022801"/>
    </source>
</evidence>
<name>A0ABX0XGV2_9BACT</name>
<dbReference type="PRINTS" id="PR00919">
    <property type="entry name" value="THERMOPTASE"/>
</dbReference>
<evidence type="ECO:0000256" key="4">
    <source>
        <dbReference type="ARBA" id="ARBA00008236"/>
    </source>
</evidence>
<dbReference type="Pfam" id="PF02073">
    <property type="entry name" value="Peptidase_M29"/>
    <property type="match status" value="1"/>
</dbReference>
<keyword evidence="9" id="KW-0482">Metalloprotease</keyword>
<comment type="cofactor">
    <cofactor evidence="1">
        <name>Co(2+)</name>
        <dbReference type="ChEBI" id="CHEBI:48828"/>
    </cofactor>
</comment>
<evidence type="ECO:0000256" key="6">
    <source>
        <dbReference type="ARBA" id="ARBA00022670"/>
    </source>
</evidence>
<dbReference type="PANTHER" id="PTHR34448:SF1">
    <property type="entry name" value="BLL6088 PROTEIN"/>
    <property type="match status" value="1"/>
</dbReference>